<dbReference type="Pfam" id="PF12550">
    <property type="entry name" value="GCR1_C"/>
    <property type="match status" value="1"/>
</dbReference>
<dbReference type="GO" id="GO:0000978">
    <property type="term" value="F:RNA polymerase II cis-regulatory region sequence-specific DNA binding"/>
    <property type="evidence" value="ECO:0007669"/>
    <property type="project" value="TreeGrafter"/>
</dbReference>
<gene>
    <name evidence="3" type="ORF">AO440_002275</name>
</gene>
<accession>A0A0W0D2F5</accession>
<dbReference type="VEuPathDB" id="FungiDB:GVI51_H08767"/>
<feature type="compositionally biased region" description="Polar residues" evidence="1">
    <location>
        <begin position="390"/>
        <end position="402"/>
    </location>
</feature>
<dbReference type="PANTHER" id="PTHR37784">
    <property type="entry name" value="PROTEIN MSN1"/>
    <property type="match status" value="1"/>
</dbReference>
<protein>
    <submittedName>
        <fullName evidence="3">High-osmolarity-induced transcription protein 1</fullName>
    </submittedName>
</protein>
<feature type="compositionally biased region" description="Basic and acidic residues" evidence="1">
    <location>
        <begin position="440"/>
        <end position="456"/>
    </location>
</feature>
<feature type="compositionally biased region" description="Acidic residues" evidence="1">
    <location>
        <begin position="420"/>
        <end position="439"/>
    </location>
</feature>
<dbReference type="GO" id="GO:0060963">
    <property type="term" value="P:positive regulation of ribosomal protein gene transcription by RNA polymerase II"/>
    <property type="evidence" value="ECO:0007669"/>
    <property type="project" value="TreeGrafter"/>
</dbReference>
<dbReference type="VEuPathDB" id="FungiDB:B1J91_H08866g"/>
<dbReference type="InterPro" id="IPR052146">
    <property type="entry name" value="HOT1"/>
</dbReference>
<dbReference type="AlphaFoldDB" id="A0A0W0D2F5"/>
<feature type="compositionally biased region" description="Basic residues" evidence="1">
    <location>
        <begin position="457"/>
        <end position="467"/>
    </location>
</feature>
<evidence type="ECO:0000256" key="1">
    <source>
        <dbReference type="SAM" id="MobiDB-lite"/>
    </source>
</evidence>
<dbReference type="InterPro" id="IPR022210">
    <property type="entry name" value="TF_GCR1-like"/>
</dbReference>
<name>A0A0W0D2F5_CANGB</name>
<dbReference type="VEuPathDB" id="FungiDB:GWK60_H08833"/>
<dbReference type="GO" id="GO:0000981">
    <property type="term" value="F:DNA-binding transcription factor activity, RNA polymerase II-specific"/>
    <property type="evidence" value="ECO:0007669"/>
    <property type="project" value="TreeGrafter"/>
</dbReference>
<dbReference type="Proteomes" id="UP000054886">
    <property type="component" value="Unassembled WGS sequence"/>
</dbReference>
<dbReference type="PANTHER" id="PTHR37784:SF2">
    <property type="entry name" value="HIGH-OSMOLARITY-INDUCED TRANSCRIPTION PROTEIN 1"/>
    <property type="match status" value="1"/>
</dbReference>
<feature type="compositionally biased region" description="Basic and acidic residues" evidence="1">
    <location>
        <begin position="474"/>
        <end position="485"/>
    </location>
</feature>
<dbReference type="EMBL" id="LLZZ01000116">
    <property type="protein sequence ID" value="KTB04653.1"/>
    <property type="molecule type" value="Genomic_DNA"/>
</dbReference>
<feature type="region of interest" description="Disordered" evidence="1">
    <location>
        <begin position="327"/>
        <end position="485"/>
    </location>
</feature>
<feature type="compositionally biased region" description="Polar residues" evidence="1">
    <location>
        <begin position="369"/>
        <end position="378"/>
    </location>
</feature>
<comment type="caution">
    <text evidence="3">The sequence shown here is derived from an EMBL/GenBank/DDBJ whole genome shotgun (WGS) entry which is preliminary data.</text>
</comment>
<evidence type="ECO:0000313" key="4">
    <source>
        <dbReference type="Proteomes" id="UP000054886"/>
    </source>
</evidence>
<dbReference type="VEuPathDB" id="FungiDB:CAGL0H08866g"/>
<evidence type="ECO:0000259" key="2">
    <source>
        <dbReference type="Pfam" id="PF12550"/>
    </source>
</evidence>
<feature type="region of interest" description="Disordered" evidence="1">
    <location>
        <begin position="153"/>
        <end position="172"/>
    </location>
</feature>
<reference evidence="3 4" key="1">
    <citation type="submission" date="2015-10" db="EMBL/GenBank/DDBJ databases">
        <title>Draft genomes sequences of Candida glabrata isolates 1A, 1B, 2A, 2B, 3A and 3B.</title>
        <authorList>
            <person name="Haavelsrud O.E."/>
            <person name="Gaustad P."/>
        </authorList>
    </citation>
    <scope>NUCLEOTIDE SEQUENCE [LARGE SCALE GENOMIC DNA]</scope>
    <source>
        <strain evidence="3">910700640</strain>
    </source>
</reference>
<sequence length="593" mass="67065">MVLAKLDDISSRLTMLESNFNNVFSKINDQNSMILDLKQNNSHAFLRLSSKVNKLETHVAALASNNPQSAFVTDLLNSITNVSSSYLRKMKHNGAENLNVQLSTHENGFVHPTPNDSPNMMGPIYYNQIETSKARGQLKSLNRKKTFTLNPNGIKKRRLGHHHGNSGSRSNNLNVTFDITGQVGQPGYDTSLNSATPNNHAMTPSNVISSSNSYSELQSLNGLQSNTTASDGRTLSPVNTVQALKTPYLTATNQHSLNHGSLNNYNLNFPQFLDNTNSVTLSRLGSSSPVEKRDGIVMSHSAPQLDNGSITYPDNRLHIRNQASQDILGGASQGQPQKINNIDEDGYQEDDEEEESELNKHKNKVGNLKYNTTLTDSHSINDDRKPTVNVYASTGHPVNNTKSEYLEDDESNDSDNSHETDEESEDEVEEYDEEDDMVNEEDRQPYSRKPKEPASERKRKKLRKINKYRNNVIEPRKKDDKEKDAQNSDLNYMLLKAPSSVKTIWEEYVNGIDGNPSIRGLEEKYGNKWRIKRNKKTFSRRKRLYKFILNGIDKGKTADEMIDMLEKQRLYRDENGEIKRRTIGWLQQSLIGI</sequence>
<organism evidence="3 4">
    <name type="scientific">Candida glabrata</name>
    <name type="common">Yeast</name>
    <name type="synonym">Torulopsis glabrata</name>
    <dbReference type="NCBI Taxonomy" id="5478"/>
    <lineage>
        <taxon>Eukaryota</taxon>
        <taxon>Fungi</taxon>
        <taxon>Dikarya</taxon>
        <taxon>Ascomycota</taxon>
        <taxon>Saccharomycotina</taxon>
        <taxon>Saccharomycetes</taxon>
        <taxon>Saccharomycetales</taxon>
        <taxon>Saccharomycetaceae</taxon>
        <taxon>Nakaseomyces</taxon>
    </lineage>
</organism>
<feature type="domain" description="Transcription activator GCR1-like" evidence="2">
    <location>
        <begin position="492"/>
        <end position="569"/>
    </location>
</feature>
<proteinExistence type="predicted"/>
<feature type="compositionally biased region" description="Basic residues" evidence="1">
    <location>
        <begin position="154"/>
        <end position="164"/>
    </location>
</feature>
<feature type="compositionally biased region" description="Acidic residues" evidence="1">
    <location>
        <begin position="342"/>
        <end position="356"/>
    </location>
</feature>
<evidence type="ECO:0000313" key="3">
    <source>
        <dbReference type="EMBL" id="KTB04653.1"/>
    </source>
</evidence>